<gene>
    <name evidence="2" type="ORF">E2C01_063024</name>
</gene>
<comment type="caution">
    <text evidence="2">The sequence shown here is derived from an EMBL/GenBank/DDBJ whole genome shotgun (WGS) entry which is preliminary data.</text>
</comment>
<keyword evidence="3" id="KW-1185">Reference proteome</keyword>
<feature type="region of interest" description="Disordered" evidence="1">
    <location>
        <begin position="25"/>
        <end position="45"/>
    </location>
</feature>
<feature type="compositionally biased region" description="Low complexity" evidence="1">
    <location>
        <begin position="34"/>
        <end position="45"/>
    </location>
</feature>
<accession>A0A5B7HH05</accession>
<protein>
    <submittedName>
        <fullName evidence="2">Uncharacterized protein</fullName>
    </submittedName>
</protein>
<name>A0A5B7HH05_PORTR</name>
<organism evidence="2 3">
    <name type="scientific">Portunus trituberculatus</name>
    <name type="common">Swimming crab</name>
    <name type="synonym">Neptunus trituberculatus</name>
    <dbReference type="NCBI Taxonomy" id="210409"/>
    <lineage>
        <taxon>Eukaryota</taxon>
        <taxon>Metazoa</taxon>
        <taxon>Ecdysozoa</taxon>
        <taxon>Arthropoda</taxon>
        <taxon>Crustacea</taxon>
        <taxon>Multicrustacea</taxon>
        <taxon>Malacostraca</taxon>
        <taxon>Eumalacostraca</taxon>
        <taxon>Eucarida</taxon>
        <taxon>Decapoda</taxon>
        <taxon>Pleocyemata</taxon>
        <taxon>Brachyura</taxon>
        <taxon>Eubrachyura</taxon>
        <taxon>Portunoidea</taxon>
        <taxon>Portunidae</taxon>
        <taxon>Portuninae</taxon>
        <taxon>Portunus</taxon>
    </lineage>
</organism>
<sequence>MAKVYPKPKPTCRCSVATYPQYLHPTPTTPPPHHTCSTSSPHHQL</sequence>
<proteinExistence type="predicted"/>
<dbReference type="EMBL" id="VSRR010028424">
    <property type="protein sequence ID" value="MPC68815.1"/>
    <property type="molecule type" value="Genomic_DNA"/>
</dbReference>
<evidence type="ECO:0000256" key="1">
    <source>
        <dbReference type="SAM" id="MobiDB-lite"/>
    </source>
</evidence>
<reference evidence="2 3" key="1">
    <citation type="submission" date="2019-05" db="EMBL/GenBank/DDBJ databases">
        <title>Another draft genome of Portunus trituberculatus and its Hox gene families provides insights of decapod evolution.</title>
        <authorList>
            <person name="Jeong J.-H."/>
            <person name="Song I."/>
            <person name="Kim S."/>
            <person name="Choi T."/>
            <person name="Kim D."/>
            <person name="Ryu S."/>
            <person name="Kim W."/>
        </authorList>
    </citation>
    <scope>NUCLEOTIDE SEQUENCE [LARGE SCALE GENOMIC DNA]</scope>
    <source>
        <tissue evidence="2">Muscle</tissue>
    </source>
</reference>
<evidence type="ECO:0000313" key="3">
    <source>
        <dbReference type="Proteomes" id="UP000324222"/>
    </source>
</evidence>
<dbReference type="Proteomes" id="UP000324222">
    <property type="component" value="Unassembled WGS sequence"/>
</dbReference>
<dbReference type="AlphaFoldDB" id="A0A5B7HH05"/>
<evidence type="ECO:0000313" key="2">
    <source>
        <dbReference type="EMBL" id="MPC68815.1"/>
    </source>
</evidence>